<keyword evidence="2" id="KW-1185">Reference proteome</keyword>
<sequence>MLAVCAGADAVSGFGLHLGDLLLIPETDVHWGDAVNTASKLGQDIATDQNILISAAVQQAIREPNGLGLEMEPLTVSRSNVSFQCFRISRPPPEPLEAAGEPA</sequence>
<evidence type="ECO:0000313" key="2">
    <source>
        <dbReference type="Proteomes" id="UP001178507"/>
    </source>
</evidence>
<organism evidence="1 2">
    <name type="scientific">Effrenium voratum</name>
    <dbReference type="NCBI Taxonomy" id="2562239"/>
    <lineage>
        <taxon>Eukaryota</taxon>
        <taxon>Sar</taxon>
        <taxon>Alveolata</taxon>
        <taxon>Dinophyceae</taxon>
        <taxon>Suessiales</taxon>
        <taxon>Symbiodiniaceae</taxon>
        <taxon>Effrenium</taxon>
    </lineage>
</organism>
<name>A0AA36IBC0_9DINO</name>
<accession>A0AA36IBC0</accession>
<reference evidence="1" key="1">
    <citation type="submission" date="2023-08" db="EMBL/GenBank/DDBJ databases">
        <authorList>
            <person name="Chen Y."/>
            <person name="Shah S."/>
            <person name="Dougan E. K."/>
            <person name="Thang M."/>
            <person name="Chan C."/>
        </authorList>
    </citation>
    <scope>NUCLEOTIDE SEQUENCE</scope>
</reference>
<dbReference type="Proteomes" id="UP001178507">
    <property type="component" value="Unassembled WGS sequence"/>
</dbReference>
<dbReference type="InterPro" id="IPR029787">
    <property type="entry name" value="Nucleotide_cyclase"/>
</dbReference>
<evidence type="ECO:0008006" key="3">
    <source>
        <dbReference type="Google" id="ProtNLM"/>
    </source>
</evidence>
<dbReference type="Gene3D" id="3.30.70.1230">
    <property type="entry name" value="Nucleotide cyclase"/>
    <property type="match status" value="1"/>
</dbReference>
<dbReference type="SUPFAM" id="SSF55073">
    <property type="entry name" value="Nucleotide cyclase"/>
    <property type="match status" value="1"/>
</dbReference>
<protein>
    <recommendedName>
        <fullName evidence="3">Guanylate cyclase domain-containing protein</fullName>
    </recommendedName>
</protein>
<dbReference type="EMBL" id="CAUJNA010001112">
    <property type="protein sequence ID" value="CAJ1384354.1"/>
    <property type="molecule type" value="Genomic_DNA"/>
</dbReference>
<proteinExistence type="predicted"/>
<evidence type="ECO:0000313" key="1">
    <source>
        <dbReference type="EMBL" id="CAJ1384354.1"/>
    </source>
</evidence>
<comment type="caution">
    <text evidence="1">The sequence shown here is derived from an EMBL/GenBank/DDBJ whole genome shotgun (WGS) entry which is preliminary data.</text>
</comment>
<gene>
    <name evidence="1" type="ORF">EVOR1521_LOCUS11238</name>
</gene>
<dbReference type="AlphaFoldDB" id="A0AA36IBC0"/>